<comment type="caution">
    <text evidence="1">The sequence shown here is derived from an EMBL/GenBank/DDBJ whole genome shotgun (WGS) entry which is preliminary data.</text>
</comment>
<accession>A0ABP6HPE0</accession>
<organism evidence="1 2">
    <name type="scientific">Streptomyces rameus</name>
    <dbReference type="NCBI Taxonomy" id="68261"/>
    <lineage>
        <taxon>Bacteria</taxon>
        <taxon>Bacillati</taxon>
        <taxon>Actinomycetota</taxon>
        <taxon>Actinomycetes</taxon>
        <taxon>Kitasatosporales</taxon>
        <taxon>Streptomycetaceae</taxon>
        <taxon>Streptomyces</taxon>
    </lineage>
</organism>
<gene>
    <name evidence="1" type="ORF">GCM10010521_71820</name>
</gene>
<sequence length="62" mass="6674">MTVAALTEARKEIERGVSLVSPHRDDLVLEPSAAHVVAPDEQDAGVCCGDDYRDGTAPHTDW</sequence>
<name>A0ABP6HPE0_9ACTN</name>
<keyword evidence="2" id="KW-1185">Reference proteome</keyword>
<dbReference type="Proteomes" id="UP001500893">
    <property type="component" value="Unassembled WGS sequence"/>
</dbReference>
<evidence type="ECO:0000313" key="2">
    <source>
        <dbReference type="Proteomes" id="UP001500893"/>
    </source>
</evidence>
<dbReference type="EMBL" id="BAAAVM010000154">
    <property type="protein sequence ID" value="GAA2782816.1"/>
    <property type="molecule type" value="Genomic_DNA"/>
</dbReference>
<proteinExistence type="predicted"/>
<evidence type="ECO:0000313" key="1">
    <source>
        <dbReference type="EMBL" id="GAA2782816.1"/>
    </source>
</evidence>
<reference evidence="2" key="1">
    <citation type="journal article" date="2019" name="Int. J. Syst. Evol. Microbiol.">
        <title>The Global Catalogue of Microorganisms (GCM) 10K type strain sequencing project: providing services to taxonomists for standard genome sequencing and annotation.</title>
        <authorList>
            <consortium name="The Broad Institute Genomics Platform"/>
            <consortium name="The Broad Institute Genome Sequencing Center for Infectious Disease"/>
            <person name="Wu L."/>
            <person name="Ma J."/>
        </authorList>
    </citation>
    <scope>NUCLEOTIDE SEQUENCE [LARGE SCALE GENOMIC DNA]</scope>
    <source>
        <strain evidence="2">JCM 11574</strain>
    </source>
</reference>
<protein>
    <submittedName>
        <fullName evidence="1">Uncharacterized protein</fullName>
    </submittedName>
</protein>